<keyword evidence="2" id="KW-0472">Membrane</keyword>
<keyword evidence="2" id="KW-1133">Transmembrane helix</keyword>
<feature type="non-terminal residue" evidence="3">
    <location>
        <position position="234"/>
    </location>
</feature>
<sequence length="234" mass="24843">MHERQLLFPVLVVFVVLGVLLQGALKPDRPVEASSEDEASVSLLPSPVPRRPDLEKTPLTYFDDYWGQLRERVEGGVLLVGPEATPAVVVMPGLALSSAEAGESVLAETERRRWIPDPSDPAEEEDGSAEQATSTDVAGERLAGGDEVPLDAETNPAVRPYGLITVDRDRGVSLFEVDTEQTEPMRLIPPAAVPSGSYVGAVSRDDSGRAAITPGHLVAAHAEVQPDGAPSLVL</sequence>
<evidence type="ECO:0000256" key="2">
    <source>
        <dbReference type="SAM" id="Phobius"/>
    </source>
</evidence>
<dbReference type="EMBL" id="UINC01053169">
    <property type="protein sequence ID" value="SVB69365.1"/>
    <property type="molecule type" value="Genomic_DNA"/>
</dbReference>
<feature type="region of interest" description="Disordered" evidence="1">
    <location>
        <begin position="30"/>
        <end position="55"/>
    </location>
</feature>
<evidence type="ECO:0000313" key="3">
    <source>
        <dbReference type="EMBL" id="SVB69365.1"/>
    </source>
</evidence>
<protein>
    <submittedName>
        <fullName evidence="3">Uncharacterized protein</fullName>
    </submittedName>
</protein>
<evidence type="ECO:0000256" key="1">
    <source>
        <dbReference type="SAM" id="MobiDB-lite"/>
    </source>
</evidence>
<accession>A0A382G3M9</accession>
<feature type="transmembrane region" description="Helical" evidence="2">
    <location>
        <begin position="6"/>
        <end position="25"/>
    </location>
</feature>
<keyword evidence="2" id="KW-0812">Transmembrane</keyword>
<feature type="region of interest" description="Disordered" evidence="1">
    <location>
        <begin position="106"/>
        <end position="138"/>
    </location>
</feature>
<proteinExistence type="predicted"/>
<dbReference type="AlphaFoldDB" id="A0A382G3M9"/>
<reference evidence="3" key="1">
    <citation type="submission" date="2018-05" db="EMBL/GenBank/DDBJ databases">
        <authorList>
            <person name="Lanie J.A."/>
            <person name="Ng W.-L."/>
            <person name="Kazmierczak K.M."/>
            <person name="Andrzejewski T.M."/>
            <person name="Davidsen T.M."/>
            <person name="Wayne K.J."/>
            <person name="Tettelin H."/>
            <person name="Glass J.I."/>
            <person name="Rusch D."/>
            <person name="Podicherti R."/>
            <person name="Tsui H.-C.T."/>
            <person name="Winkler M.E."/>
        </authorList>
    </citation>
    <scope>NUCLEOTIDE SEQUENCE</scope>
</reference>
<gene>
    <name evidence="3" type="ORF">METZ01_LOCUS222219</name>
</gene>
<organism evidence="3">
    <name type="scientific">marine metagenome</name>
    <dbReference type="NCBI Taxonomy" id="408172"/>
    <lineage>
        <taxon>unclassified sequences</taxon>
        <taxon>metagenomes</taxon>
        <taxon>ecological metagenomes</taxon>
    </lineage>
</organism>
<name>A0A382G3M9_9ZZZZ</name>